<protein>
    <submittedName>
        <fullName evidence="1">Uncharacterized protein</fullName>
    </submittedName>
</protein>
<dbReference type="AlphaFoldDB" id="A0A7C3WUD3"/>
<organism evidence="1">
    <name type="scientific">Thermofilum pendens</name>
    <dbReference type="NCBI Taxonomy" id="2269"/>
    <lineage>
        <taxon>Archaea</taxon>
        <taxon>Thermoproteota</taxon>
        <taxon>Thermoprotei</taxon>
        <taxon>Thermofilales</taxon>
        <taxon>Thermofilaceae</taxon>
        <taxon>Thermofilum</taxon>
    </lineage>
</organism>
<accession>A0A7C3WUD3</accession>
<proteinExistence type="predicted"/>
<comment type="caution">
    <text evidence="1">The sequence shown here is derived from an EMBL/GenBank/DDBJ whole genome shotgun (WGS) entry which is preliminary data.</text>
</comment>
<reference evidence="1" key="1">
    <citation type="journal article" date="2020" name="mSystems">
        <title>Genome- and Community-Level Interaction Insights into Carbon Utilization and Element Cycling Functions of Hydrothermarchaeota in Hydrothermal Sediment.</title>
        <authorList>
            <person name="Zhou Z."/>
            <person name="Liu Y."/>
            <person name="Xu W."/>
            <person name="Pan J."/>
            <person name="Luo Z.H."/>
            <person name="Li M."/>
        </authorList>
    </citation>
    <scope>NUCLEOTIDE SEQUENCE [LARGE SCALE GENOMIC DNA]</scope>
    <source>
        <strain evidence="1">SpSt-8</strain>
    </source>
</reference>
<dbReference type="EMBL" id="DTIB01000136">
    <property type="protein sequence ID" value="HGB25904.1"/>
    <property type="molecule type" value="Genomic_DNA"/>
</dbReference>
<evidence type="ECO:0000313" key="1">
    <source>
        <dbReference type="EMBL" id="HGB25904.1"/>
    </source>
</evidence>
<name>A0A7C3WUD3_THEPE</name>
<gene>
    <name evidence="1" type="ORF">ENV88_07815</name>
</gene>
<sequence length="88" mass="9894">MPHYPSTRQLTPLSRRAQAEACVAREGAGRPFFYGWYDLGGFIPTPVMAVRQARYRPQFFLVTTPLVTYDAVIALIPRVKVKVHGACL</sequence>